<proteinExistence type="predicted"/>
<dbReference type="AlphaFoldDB" id="A0A7H9FMK2"/>
<name>A0A7H9FMK2_STROR</name>
<dbReference type="Proteomes" id="UP000510865">
    <property type="component" value="Chromosome"/>
</dbReference>
<dbReference type="RefSeq" id="WP_180833352.1">
    <property type="nucleotide sequence ID" value="NZ_CP054134.1"/>
</dbReference>
<gene>
    <name evidence="1" type="ORF">HRE59_08530</name>
</gene>
<reference evidence="1 2" key="1">
    <citation type="submission" date="2020-05" db="EMBL/GenBank/DDBJ databases">
        <title>A novel sialic acid binding adhesin present in multiple species contributes to the pathogenesis of Infective endocarditis.</title>
        <authorList>
            <person name="Gaytan M.O."/>
            <person name="Singh A.K."/>
            <person name="Woodiga S.A."/>
            <person name="Patel S.A."/>
            <person name="Ann S.-S."/>
            <person name="Vera-Ponce de Leon A."/>
            <person name="McGrath S."/>
            <person name="Miller A."/>
            <person name="Bush J."/>
            <person name="van der Linden M."/>
            <person name="Magrini V."/>
            <person name="Wilson R.K."/>
            <person name="Kitten T."/>
            <person name="King S.J."/>
        </authorList>
    </citation>
    <scope>NUCLEOTIDE SEQUENCE [LARGE SCALE GENOMIC DNA]</scope>
    <source>
        <strain evidence="1 2">SN51445</strain>
    </source>
</reference>
<evidence type="ECO:0000313" key="2">
    <source>
        <dbReference type="Proteomes" id="UP000510865"/>
    </source>
</evidence>
<protein>
    <submittedName>
        <fullName evidence="1">HlyD family efflux transporter periplasmic adaptor subunit</fullName>
    </submittedName>
</protein>
<accession>A0A7H9FMK2</accession>
<dbReference type="EMBL" id="CP054134">
    <property type="protein sequence ID" value="QLL99041.1"/>
    <property type="molecule type" value="Genomic_DNA"/>
</dbReference>
<evidence type="ECO:0000313" key="1">
    <source>
        <dbReference type="EMBL" id="QLL99041.1"/>
    </source>
</evidence>
<organism evidence="1 2">
    <name type="scientific">Streptococcus oralis subsp. oralis</name>
    <dbReference type="NCBI Taxonomy" id="1891914"/>
    <lineage>
        <taxon>Bacteria</taxon>
        <taxon>Bacillati</taxon>
        <taxon>Bacillota</taxon>
        <taxon>Bacilli</taxon>
        <taxon>Lactobacillales</taxon>
        <taxon>Streptococcaceae</taxon>
        <taxon>Streptococcus</taxon>
    </lineage>
</organism>
<sequence>MYDEYTENKPLLEIISFDSKVQAKVSEFDYPKLEMEEEVKIKTLNNEFETLGTIQNISSLPIENATSSIAFCEFEVLPKTNLPFGYRVQIPKDNNSILIPINR</sequence>